<evidence type="ECO:0000313" key="2">
    <source>
        <dbReference type="Proteomes" id="UP000271162"/>
    </source>
</evidence>
<dbReference type="Proteomes" id="UP000271162">
    <property type="component" value="Unassembled WGS sequence"/>
</dbReference>
<dbReference type="AlphaFoldDB" id="A0A0N4YWL6"/>
<dbReference type="EMBL" id="UYSL01026636">
    <property type="protein sequence ID" value="VDL85771.1"/>
    <property type="molecule type" value="Genomic_DNA"/>
</dbReference>
<reference evidence="1 2" key="2">
    <citation type="submission" date="2018-11" db="EMBL/GenBank/DDBJ databases">
        <authorList>
            <consortium name="Pathogen Informatics"/>
        </authorList>
    </citation>
    <scope>NUCLEOTIDE SEQUENCE [LARGE SCALE GENOMIC DNA]</scope>
</reference>
<organism evidence="3">
    <name type="scientific">Nippostrongylus brasiliensis</name>
    <name type="common">Rat hookworm</name>
    <dbReference type="NCBI Taxonomy" id="27835"/>
    <lineage>
        <taxon>Eukaryota</taxon>
        <taxon>Metazoa</taxon>
        <taxon>Ecdysozoa</taxon>
        <taxon>Nematoda</taxon>
        <taxon>Chromadorea</taxon>
        <taxon>Rhabditida</taxon>
        <taxon>Rhabditina</taxon>
        <taxon>Rhabditomorpha</taxon>
        <taxon>Strongyloidea</taxon>
        <taxon>Heligmosomidae</taxon>
        <taxon>Nippostrongylus</taxon>
    </lineage>
</organism>
<gene>
    <name evidence="1" type="ORF">NBR_LOCUS21639</name>
</gene>
<proteinExistence type="predicted"/>
<accession>A0A0N4YWL6</accession>
<evidence type="ECO:0000313" key="3">
    <source>
        <dbReference type="WBParaSite" id="NBR_0002163801-mRNA-1"/>
    </source>
</evidence>
<sequence>MVEEREKDKNDIFEVFEALTTLTKDDLSESVKAVKAAKILGKSLEEVLAWNVDLYLKYRGFRAQTMEYSKEEKGVLHELLRIAFDVLLSGLPDDTASNQIEQAFRNGGQGLCAKHPRLPSE</sequence>
<keyword evidence="2" id="KW-1185">Reference proteome</keyword>
<reference evidence="3" key="1">
    <citation type="submission" date="2017-02" db="UniProtKB">
        <authorList>
            <consortium name="WormBaseParasite"/>
        </authorList>
    </citation>
    <scope>IDENTIFICATION</scope>
</reference>
<protein>
    <submittedName>
        <fullName evidence="3">HD_domain domain-containing protein</fullName>
    </submittedName>
</protein>
<dbReference type="WBParaSite" id="NBR_0002163801-mRNA-1">
    <property type="protein sequence ID" value="NBR_0002163801-mRNA-1"/>
    <property type="gene ID" value="NBR_0002163801"/>
</dbReference>
<name>A0A0N4YWL6_NIPBR</name>
<evidence type="ECO:0000313" key="1">
    <source>
        <dbReference type="EMBL" id="VDL85771.1"/>
    </source>
</evidence>